<dbReference type="InterPro" id="IPR023213">
    <property type="entry name" value="CAT-like_dom_sf"/>
</dbReference>
<accession>A0AAD6V9M3</accession>
<protein>
    <submittedName>
        <fullName evidence="1">Uncharacterized protein</fullName>
    </submittedName>
</protein>
<dbReference type="AlphaFoldDB" id="A0AAD6V9M3"/>
<proteinExistence type="predicted"/>
<comment type="caution">
    <text evidence="1">The sequence shown here is derived from an EMBL/GenBank/DDBJ whole genome shotgun (WGS) entry which is preliminary data.</text>
</comment>
<keyword evidence="2" id="KW-1185">Reference proteome</keyword>
<gene>
    <name evidence="1" type="ORF">GGX14DRAFT_369488</name>
</gene>
<dbReference type="Gene3D" id="3.30.559.10">
    <property type="entry name" value="Chloramphenicol acetyltransferase-like domain"/>
    <property type="match status" value="2"/>
</dbReference>
<evidence type="ECO:0000313" key="2">
    <source>
        <dbReference type="Proteomes" id="UP001219525"/>
    </source>
</evidence>
<dbReference type="EMBL" id="JARJCW010000050">
    <property type="protein sequence ID" value="KAJ7203649.1"/>
    <property type="molecule type" value="Genomic_DNA"/>
</dbReference>
<organism evidence="1 2">
    <name type="scientific">Mycena pura</name>
    <dbReference type="NCBI Taxonomy" id="153505"/>
    <lineage>
        <taxon>Eukaryota</taxon>
        <taxon>Fungi</taxon>
        <taxon>Dikarya</taxon>
        <taxon>Basidiomycota</taxon>
        <taxon>Agaricomycotina</taxon>
        <taxon>Agaricomycetes</taxon>
        <taxon>Agaricomycetidae</taxon>
        <taxon>Agaricales</taxon>
        <taxon>Marasmiineae</taxon>
        <taxon>Mycenaceae</taxon>
        <taxon>Mycena</taxon>
    </lineage>
</organism>
<reference evidence="1" key="1">
    <citation type="submission" date="2023-03" db="EMBL/GenBank/DDBJ databases">
        <title>Massive genome expansion in bonnet fungi (Mycena s.s.) driven by repeated elements and novel gene families across ecological guilds.</title>
        <authorList>
            <consortium name="Lawrence Berkeley National Laboratory"/>
            <person name="Harder C.B."/>
            <person name="Miyauchi S."/>
            <person name="Viragh M."/>
            <person name="Kuo A."/>
            <person name="Thoen E."/>
            <person name="Andreopoulos B."/>
            <person name="Lu D."/>
            <person name="Skrede I."/>
            <person name="Drula E."/>
            <person name="Henrissat B."/>
            <person name="Morin E."/>
            <person name="Kohler A."/>
            <person name="Barry K."/>
            <person name="LaButti K."/>
            <person name="Morin E."/>
            <person name="Salamov A."/>
            <person name="Lipzen A."/>
            <person name="Mereny Z."/>
            <person name="Hegedus B."/>
            <person name="Baldrian P."/>
            <person name="Stursova M."/>
            <person name="Weitz H."/>
            <person name="Taylor A."/>
            <person name="Grigoriev I.V."/>
            <person name="Nagy L.G."/>
            <person name="Martin F."/>
            <person name="Kauserud H."/>
        </authorList>
    </citation>
    <scope>NUCLEOTIDE SEQUENCE</scope>
    <source>
        <strain evidence="1">9144</strain>
    </source>
</reference>
<name>A0AAD6V9M3_9AGAR</name>
<evidence type="ECO:0000313" key="1">
    <source>
        <dbReference type="EMBL" id="KAJ7203649.1"/>
    </source>
</evidence>
<sequence length="531" mass="58741">MLSRYCSLFSTAPPTSVFHVRVYGAKRWGSYSRGTSLASSSPVAKGAPISAFSRLSADANSPHVSYIDVRVVPCSGFDISPRQVVVAAGFVIDTRLDVKKLQQSLALLVEQKFPRAGARLALRNGTYEFHIPNKFDAQTSGKSEIASETIIAQQRHDRAYSKPPEPWICSAPLLNPYFMSSSCPVSLDAFLAPNTPLIHVHATVFDDLTFLGITSTHITFDAQGISTLMHGWQRVLAGDALEDIPRMPWDIAPFPTFPTSEASVLVPVCQRGWFDLGALEKIAFVVSFVWRIFRDPKEENRVVRVPKAFLEKKKREIMGELKAEGSEEWVGSSDVLMAWWFKTSYTHRTDAAPLHIHLAVDLRDKPIFSSAAGNNKLVPMSTPFINNAALFIPIPPLPTNMLGQMSLRDLALHIRRAINAYKDDVDGIAGDMRSRCAHPSALIFPCQPGAEYSMQSNVRKGGWGQLDFSAAAEAGTKARVRYATSFIPSRNIPFRGNGATVFEDEEAVWMAQIRGVKDWEAMEKAGMFEFA</sequence>
<dbReference type="Proteomes" id="UP001219525">
    <property type="component" value="Unassembled WGS sequence"/>
</dbReference>